<accession>A0ABV8Q901</accession>
<dbReference type="Gene3D" id="3.20.20.140">
    <property type="entry name" value="Metal-dependent hydrolases"/>
    <property type="match status" value="1"/>
</dbReference>
<protein>
    <submittedName>
        <fullName evidence="3">Formimidoylglutamate deiminase</fullName>
        <ecNumber evidence="3">3.5.3.13</ecNumber>
    </submittedName>
</protein>
<dbReference type="InterPro" id="IPR010252">
    <property type="entry name" value="HutF"/>
</dbReference>
<keyword evidence="1 3" id="KW-0378">Hydrolase</keyword>
<dbReference type="Proteomes" id="UP001595900">
    <property type="component" value="Unassembled WGS sequence"/>
</dbReference>
<dbReference type="GO" id="GO:0050416">
    <property type="term" value="F:formimidoylglutamate deiminase activity"/>
    <property type="evidence" value="ECO:0007669"/>
    <property type="project" value="UniProtKB-EC"/>
</dbReference>
<dbReference type="SUPFAM" id="SSF51556">
    <property type="entry name" value="Metallo-dependent hydrolases"/>
    <property type="match status" value="1"/>
</dbReference>
<organism evidence="3 4">
    <name type="scientific">Gryllotalpicola reticulitermitis</name>
    <dbReference type="NCBI Taxonomy" id="1184153"/>
    <lineage>
        <taxon>Bacteria</taxon>
        <taxon>Bacillati</taxon>
        <taxon>Actinomycetota</taxon>
        <taxon>Actinomycetes</taxon>
        <taxon>Micrococcales</taxon>
        <taxon>Microbacteriaceae</taxon>
        <taxon>Gryllotalpicola</taxon>
    </lineage>
</organism>
<evidence type="ECO:0000259" key="2">
    <source>
        <dbReference type="Pfam" id="PF01979"/>
    </source>
</evidence>
<dbReference type="Gene3D" id="2.30.40.10">
    <property type="entry name" value="Urease, subunit C, domain 1"/>
    <property type="match status" value="1"/>
</dbReference>
<dbReference type="RefSeq" id="WP_390228887.1">
    <property type="nucleotide sequence ID" value="NZ_JBHSCN010000005.1"/>
</dbReference>
<name>A0ABV8Q901_9MICO</name>
<evidence type="ECO:0000256" key="1">
    <source>
        <dbReference type="ARBA" id="ARBA00022801"/>
    </source>
</evidence>
<evidence type="ECO:0000313" key="4">
    <source>
        <dbReference type="Proteomes" id="UP001595900"/>
    </source>
</evidence>
<dbReference type="SUPFAM" id="SSF51338">
    <property type="entry name" value="Composite domain of metallo-dependent hydrolases"/>
    <property type="match status" value="1"/>
</dbReference>
<dbReference type="PANTHER" id="PTHR43794">
    <property type="entry name" value="AMINOHYDROLASE SSNA-RELATED"/>
    <property type="match status" value="1"/>
</dbReference>
<gene>
    <name evidence="3" type="ORF">ACFOYW_10520</name>
</gene>
<sequence length="443" mass="46604">MSAAGAFRSIHARRALVMGAELSDVLIDIDAEGRIARITPDASAPDDALRLGTVLAGSGNAHSHAFHRALRGRTHDQGGDFWVWRREMYRVAAALDPESYFALAEATFAEMVAAGWTAVAEFHYVHHRPDGTPYDDPNAIGAALIAAARSAGIRLTLLDTCYLAGGIDKPLEPAQRRFGDGTVDAWLERWHALAELGGDTVTIGAAMHSVRALAPEDIARVAALLPAEVPLHIHLSEQQAENEHALARYGRTPTQLLAEAGALTPRLSVVHATHLVADDVRRLGDAGVTAVFCPTTEADLGDGIGPARALADAGATLALGSDQNAVIDPFLEVRALEGGERLRTHARGRFTPAQLDAARSTGGYRALGLAGGLAVGGLADLIEVDSESARTAGSELAQLALAATAADVTTVVVGGRVVARNGHLADDRRPAELLDQSLRRLAR</sequence>
<dbReference type="InterPro" id="IPR032466">
    <property type="entry name" value="Metal_Hydrolase"/>
</dbReference>
<dbReference type="InterPro" id="IPR011059">
    <property type="entry name" value="Metal-dep_hydrolase_composite"/>
</dbReference>
<feature type="domain" description="Amidohydrolase-related" evidence="2">
    <location>
        <begin position="53"/>
        <end position="418"/>
    </location>
</feature>
<keyword evidence="4" id="KW-1185">Reference proteome</keyword>
<dbReference type="NCBIfam" id="NF006681">
    <property type="entry name" value="PRK09229.1-2"/>
    <property type="match status" value="1"/>
</dbReference>
<proteinExistence type="predicted"/>
<dbReference type="NCBIfam" id="TIGR02022">
    <property type="entry name" value="hutF"/>
    <property type="match status" value="1"/>
</dbReference>
<dbReference type="Pfam" id="PF01979">
    <property type="entry name" value="Amidohydro_1"/>
    <property type="match status" value="1"/>
</dbReference>
<dbReference type="InterPro" id="IPR050287">
    <property type="entry name" value="MTA/SAH_deaminase"/>
</dbReference>
<dbReference type="PANTHER" id="PTHR43794:SF11">
    <property type="entry name" value="AMIDOHYDROLASE-RELATED DOMAIN-CONTAINING PROTEIN"/>
    <property type="match status" value="1"/>
</dbReference>
<dbReference type="EC" id="3.5.3.13" evidence="3"/>
<dbReference type="EMBL" id="JBHSCN010000005">
    <property type="protein sequence ID" value="MFC4243809.1"/>
    <property type="molecule type" value="Genomic_DNA"/>
</dbReference>
<evidence type="ECO:0000313" key="3">
    <source>
        <dbReference type="EMBL" id="MFC4243809.1"/>
    </source>
</evidence>
<comment type="caution">
    <text evidence="3">The sequence shown here is derived from an EMBL/GenBank/DDBJ whole genome shotgun (WGS) entry which is preliminary data.</text>
</comment>
<reference evidence="4" key="1">
    <citation type="journal article" date="2019" name="Int. J. Syst. Evol. Microbiol.">
        <title>The Global Catalogue of Microorganisms (GCM) 10K type strain sequencing project: providing services to taxonomists for standard genome sequencing and annotation.</title>
        <authorList>
            <consortium name="The Broad Institute Genomics Platform"/>
            <consortium name="The Broad Institute Genome Sequencing Center for Infectious Disease"/>
            <person name="Wu L."/>
            <person name="Ma J."/>
        </authorList>
    </citation>
    <scope>NUCLEOTIDE SEQUENCE [LARGE SCALE GENOMIC DNA]</scope>
    <source>
        <strain evidence="4">CGMCC 1.10363</strain>
    </source>
</reference>
<dbReference type="InterPro" id="IPR006680">
    <property type="entry name" value="Amidohydro-rel"/>
</dbReference>